<dbReference type="InterPro" id="IPR011712">
    <property type="entry name" value="Sig_transdc_His_kin_sub3_dim/P"/>
</dbReference>
<dbReference type="InterPro" id="IPR003594">
    <property type="entry name" value="HATPase_dom"/>
</dbReference>
<dbReference type="RefSeq" id="WP_380562705.1">
    <property type="nucleotide sequence ID" value="NZ_JBEUKS010000001.1"/>
</dbReference>
<evidence type="ECO:0000256" key="3">
    <source>
        <dbReference type="ARBA" id="ARBA00022553"/>
    </source>
</evidence>
<dbReference type="CDD" id="cd16917">
    <property type="entry name" value="HATPase_UhpB-NarQ-NarX-like"/>
    <property type="match status" value="1"/>
</dbReference>
<sequence length="400" mass="41744">MGILEARLDAIRTGYGTVARDAVLALVPAVWALVHLSAGGLTPAALQWLPPLLGPLVWRRTAPVAVFAVLVSLCTAVALRLSVGLDPAPYRLMPVAALVLLIALATVAAHRPPVLGLACAAALGAWGCEFLAPRQTGGLSPTGNGLWLCAVASAALCGMYVQTRRAYTGSLRERAARLEFERDQQARIAAVEERARIARELHDVVSHSLAVIVALADGAAATAPDPGAGLMRQVAGTGRQAIGEMGLILGLLRDQDPVYWNPQPGLAQLGDLIAETCANGLPARLVVEGTPRDLGPGLELTVYRIVQEALTNTRKHAHGATHADVRLGYRDQEVEVEIVDDGHPAGPRTSPGHGLTGMGERAAAFAGSLEAGPAPQGGWRVRVLLAAPSADPGDRGERGR</sequence>
<dbReference type="Gene3D" id="1.20.5.1930">
    <property type="match status" value="1"/>
</dbReference>
<accession>A0ABV6XH48</accession>
<evidence type="ECO:0000259" key="10">
    <source>
        <dbReference type="Pfam" id="PF02518"/>
    </source>
</evidence>
<evidence type="ECO:0000313" key="12">
    <source>
        <dbReference type="EMBL" id="MFC1437398.1"/>
    </source>
</evidence>
<keyword evidence="5" id="KW-0547">Nucleotide-binding</keyword>
<organism evidence="12 13">
    <name type="scientific">Streptacidiphilus jeojiensis</name>
    <dbReference type="NCBI Taxonomy" id="3229225"/>
    <lineage>
        <taxon>Bacteria</taxon>
        <taxon>Bacillati</taxon>
        <taxon>Actinomycetota</taxon>
        <taxon>Actinomycetes</taxon>
        <taxon>Kitasatosporales</taxon>
        <taxon>Streptomycetaceae</taxon>
        <taxon>Streptacidiphilus</taxon>
    </lineage>
</organism>
<dbReference type="PANTHER" id="PTHR24421">
    <property type="entry name" value="NITRATE/NITRITE SENSOR PROTEIN NARX-RELATED"/>
    <property type="match status" value="1"/>
</dbReference>
<dbReference type="InterPro" id="IPR050482">
    <property type="entry name" value="Sensor_HK_TwoCompSys"/>
</dbReference>
<dbReference type="InterPro" id="IPR036890">
    <property type="entry name" value="HATPase_C_sf"/>
</dbReference>
<evidence type="ECO:0000256" key="6">
    <source>
        <dbReference type="ARBA" id="ARBA00022777"/>
    </source>
</evidence>
<evidence type="ECO:0000256" key="5">
    <source>
        <dbReference type="ARBA" id="ARBA00022741"/>
    </source>
</evidence>
<keyword evidence="3" id="KW-0597">Phosphoprotein</keyword>
<dbReference type="PANTHER" id="PTHR24421:SF10">
    <property type="entry name" value="NITRATE_NITRITE SENSOR PROTEIN NARQ"/>
    <property type="match status" value="1"/>
</dbReference>
<comment type="catalytic activity">
    <reaction evidence="1">
        <text>ATP + protein L-histidine = ADP + protein N-phospho-L-histidine.</text>
        <dbReference type="EC" id="2.7.13.3"/>
    </reaction>
</comment>
<keyword evidence="6 12" id="KW-0418">Kinase</keyword>
<comment type="caution">
    <text evidence="12">The sequence shown here is derived from an EMBL/GenBank/DDBJ whole genome shotgun (WGS) entry which is preliminary data.</text>
</comment>
<dbReference type="Gene3D" id="3.30.565.10">
    <property type="entry name" value="Histidine kinase-like ATPase, C-terminal domain"/>
    <property type="match status" value="1"/>
</dbReference>
<feature type="domain" description="Histidine kinase/HSP90-like ATPase" evidence="10">
    <location>
        <begin position="299"/>
        <end position="385"/>
    </location>
</feature>
<evidence type="ECO:0000256" key="9">
    <source>
        <dbReference type="SAM" id="Phobius"/>
    </source>
</evidence>
<feature type="domain" description="Signal transduction histidine kinase subgroup 3 dimerisation and phosphoacceptor" evidence="11">
    <location>
        <begin position="193"/>
        <end position="255"/>
    </location>
</feature>
<dbReference type="Proteomes" id="UP001592581">
    <property type="component" value="Unassembled WGS sequence"/>
</dbReference>
<evidence type="ECO:0000256" key="8">
    <source>
        <dbReference type="ARBA" id="ARBA00023012"/>
    </source>
</evidence>
<evidence type="ECO:0000256" key="7">
    <source>
        <dbReference type="ARBA" id="ARBA00022840"/>
    </source>
</evidence>
<gene>
    <name evidence="12" type="ORF">ABUW04_03940</name>
</gene>
<evidence type="ECO:0000256" key="2">
    <source>
        <dbReference type="ARBA" id="ARBA00012438"/>
    </source>
</evidence>
<evidence type="ECO:0000313" key="13">
    <source>
        <dbReference type="Proteomes" id="UP001592581"/>
    </source>
</evidence>
<feature type="transmembrane region" description="Helical" evidence="9">
    <location>
        <begin position="90"/>
        <end position="108"/>
    </location>
</feature>
<keyword evidence="9" id="KW-1133">Transmembrane helix</keyword>
<keyword evidence="13" id="KW-1185">Reference proteome</keyword>
<evidence type="ECO:0000259" key="11">
    <source>
        <dbReference type="Pfam" id="PF07730"/>
    </source>
</evidence>
<evidence type="ECO:0000256" key="1">
    <source>
        <dbReference type="ARBA" id="ARBA00000085"/>
    </source>
</evidence>
<keyword evidence="9" id="KW-0472">Membrane</keyword>
<dbReference type="Pfam" id="PF07730">
    <property type="entry name" value="HisKA_3"/>
    <property type="match status" value="1"/>
</dbReference>
<dbReference type="EMBL" id="JBEUKS010000001">
    <property type="protein sequence ID" value="MFC1437398.1"/>
    <property type="molecule type" value="Genomic_DNA"/>
</dbReference>
<keyword evidence="8" id="KW-0902">Two-component regulatory system</keyword>
<dbReference type="GO" id="GO:0016301">
    <property type="term" value="F:kinase activity"/>
    <property type="evidence" value="ECO:0007669"/>
    <property type="project" value="UniProtKB-KW"/>
</dbReference>
<keyword evidence="7" id="KW-0067">ATP-binding</keyword>
<protein>
    <recommendedName>
        <fullName evidence="2">histidine kinase</fullName>
        <ecNumber evidence="2">2.7.13.3</ecNumber>
    </recommendedName>
</protein>
<name>A0ABV6XH48_9ACTN</name>
<feature type="transmembrane region" description="Helical" evidence="9">
    <location>
        <begin position="21"/>
        <end position="42"/>
    </location>
</feature>
<reference evidence="12 13" key="1">
    <citation type="submission" date="2024-06" db="EMBL/GenBank/DDBJ databases">
        <authorList>
            <person name="Lee S.D."/>
        </authorList>
    </citation>
    <scope>NUCLEOTIDE SEQUENCE [LARGE SCALE GENOMIC DNA]</scope>
    <source>
        <strain evidence="12 13">N1-10</strain>
    </source>
</reference>
<feature type="transmembrane region" description="Helical" evidence="9">
    <location>
        <begin position="62"/>
        <end position="83"/>
    </location>
</feature>
<evidence type="ECO:0000256" key="4">
    <source>
        <dbReference type="ARBA" id="ARBA00022679"/>
    </source>
</evidence>
<keyword evidence="9" id="KW-0812">Transmembrane</keyword>
<dbReference type="EC" id="2.7.13.3" evidence="2"/>
<keyword evidence="4" id="KW-0808">Transferase</keyword>
<proteinExistence type="predicted"/>
<dbReference type="SUPFAM" id="SSF55874">
    <property type="entry name" value="ATPase domain of HSP90 chaperone/DNA topoisomerase II/histidine kinase"/>
    <property type="match status" value="1"/>
</dbReference>
<dbReference type="Pfam" id="PF02518">
    <property type="entry name" value="HATPase_c"/>
    <property type="match status" value="1"/>
</dbReference>